<evidence type="ECO:0000256" key="2">
    <source>
        <dbReference type="SAM" id="Phobius"/>
    </source>
</evidence>
<evidence type="ECO:0000313" key="4">
    <source>
        <dbReference type="RefSeq" id="XP_031561567.1"/>
    </source>
</evidence>
<dbReference type="InterPro" id="IPR010281">
    <property type="entry name" value="DUF885"/>
</dbReference>
<feature type="region of interest" description="Disordered" evidence="1">
    <location>
        <begin position="1"/>
        <end position="36"/>
    </location>
</feature>
<evidence type="ECO:0000313" key="7">
    <source>
        <dbReference type="RefSeq" id="XP_031561570.1"/>
    </source>
</evidence>
<proteinExistence type="predicted"/>
<dbReference type="PANTHER" id="PTHR33361:SF2">
    <property type="entry name" value="DUF885 DOMAIN-CONTAINING PROTEIN"/>
    <property type="match status" value="1"/>
</dbReference>
<dbReference type="KEGG" id="aten:116297485"/>
<dbReference type="RefSeq" id="XP_031561569.1">
    <property type="nucleotide sequence ID" value="XM_031705709.1"/>
</dbReference>
<organism evidence="3 9">
    <name type="scientific">Actinia tenebrosa</name>
    <name type="common">Australian red waratah sea anemone</name>
    <dbReference type="NCBI Taxonomy" id="6105"/>
    <lineage>
        <taxon>Eukaryota</taxon>
        <taxon>Metazoa</taxon>
        <taxon>Cnidaria</taxon>
        <taxon>Anthozoa</taxon>
        <taxon>Hexacorallia</taxon>
        <taxon>Actiniaria</taxon>
        <taxon>Actiniidae</taxon>
        <taxon>Actinia</taxon>
    </lineage>
</organism>
<evidence type="ECO:0000313" key="6">
    <source>
        <dbReference type="RefSeq" id="XP_031561569.1"/>
    </source>
</evidence>
<gene>
    <name evidence="4 5 6 7 8 9" type="primary">LOC116297485</name>
</gene>
<dbReference type="RefSeq" id="XP_031561570.1">
    <property type="nucleotide sequence ID" value="XM_031705710.1"/>
</dbReference>
<keyword evidence="2" id="KW-0812">Transmembrane</keyword>
<feature type="transmembrane region" description="Helical" evidence="2">
    <location>
        <begin position="44"/>
        <end position="66"/>
    </location>
</feature>
<accession>A0A6P8I1D1</accession>
<protein>
    <submittedName>
        <fullName evidence="4 5">Uncharacterized protein LOC116297485</fullName>
    </submittedName>
</protein>
<evidence type="ECO:0000256" key="1">
    <source>
        <dbReference type="SAM" id="MobiDB-lite"/>
    </source>
</evidence>
<evidence type="ECO:0000313" key="9">
    <source>
        <dbReference type="RefSeq" id="XP_031561573.1"/>
    </source>
</evidence>
<feature type="compositionally biased region" description="Acidic residues" evidence="1">
    <location>
        <begin position="1"/>
        <end position="10"/>
    </location>
</feature>
<feature type="region of interest" description="Disordered" evidence="1">
    <location>
        <begin position="74"/>
        <end position="100"/>
    </location>
</feature>
<evidence type="ECO:0000313" key="3">
    <source>
        <dbReference type="Proteomes" id="UP000515163"/>
    </source>
</evidence>
<dbReference type="RefSeq" id="XP_031561573.1">
    <property type="nucleotide sequence ID" value="XM_031705713.1"/>
</dbReference>
<keyword evidence="2" id="KW-1133">Transmembrane helix</keyword>
<dbReference type="OrthoDB" id="5948797at2759"/>
<keyword evidence="3" id="KW-1185">Reference proteome</keyword>
<feature type="compositionally biased region" description="Polar residues" evidence="1">
    <location>
        <begin position="74"/>
        <end position="93"/>
    </location>
</feature>
<evidence type="ECO:0000313" key="8">
    <source>
        <dbReference type="RefSeq" id="XP_031561571.1"/>
    </source>
</evidence>
<keyword evidence="2" id="KW-0472">Membrane</keyword>
<dbReference type="PANTHER" id="PTHR33361">
    <property type="entry name" value="GLR0591 PROTEIN"/>
    <property type="match status" value="1"/>
</dbReference>
<reference evidence="4 5" key="1">
    <citation type="submission" date="2025-04" db="UniProtKB">
        <authorList>
            <consortium name="RefSeq"/>
        </authorList>
    </citation>
    <scope>IDENTIFICATION</scope>
    <source>
        <tissue evidence="4 5">Tentacle</tissue>
    </source>
</reference>
<dbReference type="Pfam" id="PF05960">
    <property type="entry name" value="DUF885"/>
    <property type="match status" value="1"/>
</dbReference>
<dbReference type="GeneID" id="116297485"/>
<name>A0A6P8I1D1_ACTTE</name>
<dbReference type="RefSeq" id="XP_031561568.1">
    <property type="nucleotide sequence ID" value="XM_031705708.1"/>
</dbReference>
<feature type="compositionally biased region" description="Polar residues" evidence="1">
    <location>
        <begin position="11"/>
        <end position="20"/>
    </location>
</feature>
<dbReference type="AlphaFoldDB" id="A0A6P8I1D1"/>
<dbReference type="Proteomes" id="UP000515163">
    <property type="component" value="Unplaced"/>
</dbReference>
<sequence length="825" mass="94028">MCDSPVDQEMDSMNSTSPITNRKETVAICESQNPNTKKNKSKRIMIMCVLLAIGGITCCIVGVVYFEKARQLSDSSKNEQNQKTGPDTKQSGKPENGGTCALSKEVQSSGLVKFFNKVENAYFKLHPHEIPYKYGVTREEIVLNYHWYDPKPATIKAITDAAESLSQELKKLNIRRELLKPREAKVLSSVEHFLEQNFGSAYDNGYYTGEWMLGPSRFCYMQLLSKLQFSFKAFLFKIQPRTVEDIELITKVLKGMRDGINQYRQNLEMGVKVGMVNSIEECIAGYDCLVNEFPFIGSDPSPENILKEHAGIMFVNQHVYELWFKNATEPWRRKYGTSLVSFLKDVAVENLGKPLADLFLYLSGDYRNHCVPSNVSSGLATRPVSYVYTNGVANLSQPTTQTLPTGEKANGKKAYERIIRFFTTTNSTPDEVHELGWKVLRTLYPQVIEIAKIVTNKENEVQAVVNFRKYINSSEMYFNKEPFPANESDEHAHKFCSKMSSAKILCPVRYKTLQEWFSYTRSTLSMLRPRILHMFYWLVGPKKTTPVCPVSMQANFQPTSASQSYRPSGPTCHFPGTYFVPFFLDRMGPKYSEWSVNAHEALPGHHLQSQGRFENFLRNDKCVPLLGALIRSQYSNEAFTEGWALYAEDPLIAKDTNTYDGEPLQKYGMLKWQIWRALRLIVDTGVHYKGMTRQEALKLFSEYAWDDSDVAQKEMTRYQSGPGQATAYMIGQRAIINMRKKAEQKLGSKFNLKDFHYYILSCSPAPLKFVAHQIDRYIDCELDSQGPGCEHFLVNTTKSMTSSNANKQYSILDDETLNAPGIHEL</sequence>
<dbReference type="RefSeq" id="XP_031561567.1">
    <property type="nucleotide sequence ID" value="XM_031705707.1"/>
</dbReference>
<dbReference type="RefSeq" id="XP_031561571.1">
    <property type="nucleotide sequence ID" value="XM_031705711.1"/>
</dbReference>
<evidence type="ECO:0000313" key="5">
    <source>
        <dbReference type="RefSeq" id="XP_031561568.1"/>
    </source>
</evidence>